<dbReference type="EMBL" id="CCSD01000050">
    <property type="protein sequence ID" value="CDZ88344.1"/>
    <property type="molecule type" value="Genomic_DNA"/>
</dbReference>
<evidence type="ECO:0000313" key="3">
    <source>
        <dbReference type="Proteomes" id="UP000042997"/>
    </source>
</evidence>
<evidence type="ECO:0000313" key="2">
    <source>
        <dbReference type="EMBL" id="CDZ88344.1"/>
    </source>
</evidence>
<sequence length="566" mass="61543">MVAVRARRVGGAGARRPRPGSWPNVTSLRSHRPDVTFGHHTRREGSELAGAQLVTAGGLAATGDEVPLPAVQVAGEAGALDDAELRQIRLQVRAAALDLEAAQLDRRGIVVGFGEPAVRVGDPLVGEALEERVQEFVVAAHPPRLESGGQEDGVHPVRLVVAQDRAHQLRRNAETVAVLAFSLDGFADDPLGEVQHDRLVAHHQADGVADAVADQIGLRHDRLELRLERTEQRLTLGRGPRRLLGLEHRGQALGHLLDVRGLVGEDLLDVGVGDRMGQRHRLAAVHVEDRAGDHQHATVVAVQAHLLEEDHLVGEDVALVAVVVVEVAQRRVEEHRRTGRRDHPRRPDLVDVAAAAVHAALALLLAEVRLGALGDVVDHRVPDRARVLQQVDVDLPEGLEHRVHLDRAGVVHVEHRGLAVRDDETGVADRSVRGCAQGDDHHVQVALGPADGVLDGIGRLEELREPELLELATQVRDREVGQQHRRVLADVLAQVLRVEVILVQVRDVQVVDVAERTPVQLRVVREGEPRREVRGVDPRVAQDRSRFGLNVEPGVSDAGDLHFVAS</sequence>
<reference evidence="2 3" key="1">
    <citation type="journal article" date="2014" name="Genome Announc.">
        <title>Draft Genome Sequence of Propane- and Butane-Oxidizing Actinobacterium Rhodococcus ruber IEGM 231.</title>
        <authorList>
            <person name="Ivshina I.B."/>
            <person name="Kuyukina M.S."/>
            <person name="Krivoruchko A.V."/>
            <person name="Barbe V."/>
            <person name="Fischer C."/>
        </authorList>
    </citation>
    <scope>NUCLEOTIDE SEQUENCE [LARGE SCALE GENOMIC DNA]</scope>
</reference>
<dbReference type="AlphaFoldDB" id="A0A098BHZ4"/>
<gene>
    <name evidence="2" type="ORF">RHRU231_40094</name>
</gene>
<accession>A0A098BHZ4</accession>
<name>A0A098BHZ4_9NOCA</name>
<protein>
    <submittedName>
        <fullName evidence="2">Uncharacterized protein</fullName>
    </submittedName>
</protein>
<dbReference type="Proteomes" id="UP000042997">
    <property type="component" value="Unassembled WGS sequence"/>
</dbReference>
<evidence type="ECO:0000256" key="1">
    <source>
        <dbReference type="SAM" id="MobiDB-lite"/>
    </source>
</evidence>
<proteinExistence type="predicted"/>
<organism evidence="2 3">
    <name type="scientific">Rhodococcus ruber</name>
    <dbReference type="NCBI Taxonomy" id="1830"/>
    <lineage>
        <taxon>Bacteria</taxon>
        <taxon>Bacillati</taxon>
        <taxon>Actinomycetota</taxon>
        <taxon>Actinomycetes</taxon>
        <taxon>Mycobacteriales</taxon>
        <taxon>Nocardiaceae</taxon>
        <taxon>Rhodococcus</taxon>
    </lineage>
</organism>
<feature type="region of interest" description="Disordered" evidence="1">
    <location>
        <begin position="1"/>
        <end position="39"/>
    </location>
</feature>